<reference evidence="2" key="3">
    <citation type="submission" date="2020-06" db="EMBL/GenBank/DDBJ databases">
        <title>Helianthus annuus Genome sequencing and assembly Release 2.</title>
        <authorList>
            <person name="Gouzy J."/>
            <person name="Langlade N."/>
            <person name="Munos S."/>
        </authorList>
    </citation>
    <scope>NUCLEOTIDE SEQUENCE</scope>
    <source>
        <tissue evidence="2">Leaves</tissue>
    </source>
</reference>
<dbReference type="EMBL" id="CM007900">
    <property type="protein sequence ID" value="OTG06851.1"/>
    <property type="molecule type" value="Genomic_DNA"/>
</dbReference>
<organism evidence="3 4">
    <name type="scientific">Helianthus annuus</name>
    <name type="common">Common sunflower</name>
    <dbReference type="NCBI Taxonomy" id="4232"/>
    <lineage>
        <taxon>Eukaryota</taxon>
        <taxon>Viridiplantae</taxon>
        <taxon>Streptophyta</taxon>
        <taxon>Embryophyta</taxon>
        <taxon>Tracheophyta</taxon>
        <taxon>Spermatophyta</taxon>
        <taxon>Magnoliopsida</taxon>
        <taxon>eudicotyledons</taxon>
        <taxon>Gunneridae</taxon>
        <taxon>Pentapetalae</taxon>
        <taxon>asterids</taxon>
        <taxon>campanulids</taxon>
        <taxon>Asterales</taxon>
        <taxon>Asteraceae</taxon>
        <taxon>Asteroideae</taxon>
        <taxon>Heliantheae alliance</taxon>
        <taxon>Heliantheae</taxon>
        <taxon>Helianthus</taxon>
    </lineage>
</organism>
<dbReference type="Proteomes" id="UP000215914">
    <property type="component" value="Chromosome 11"/>
</dbReference>
<dbReference type="InParanoid" id="A0A251TA67"/>
<name>A0A251TA67_HELAN</name>
<feature type="region of interest" description="Disordered" evidence="1">
    <location>
        <begin position="1"/>
        <end position="39"/>
    </location>
</feature>
<reference evidence="2 4" key="1">
    <citation type="journal article" date="2017" name="Nature">
        <title>The sunflower genome provides insights into oil metabolism, flowering and Asterid evolution.</title>
        <authorList>
            <person name="Badouin H."/>
            <person name="Gouzy J."/>
            <person name="Grassa C.J."/>
            <person name="Murat F."/>
            <person name="Staton S.E."/>
            <person name="Cottret L."/>
            <person name="Lelandais-Briere C."/>
            <person name="Owens G.L."/>
            <person name="Carrere S."/>
            <person name="Mayjonade B."/>
            <person name="Legrand L."/>
            <person name="Gill N."/>
            <person name="Kane N.C."/>
            <person name="Bowers J.E."/>
            <person name="Hubner S."/>
            <person name="Bellec A."/>
            <person name="Berard A."/>
            <person name="Berges H."/>
            <person name="Blanchet N."/>
            <person name="Boniface M.C."/>
            <person name="Brunel D."/>
            <person name="Catrice O."/>
            <person name="Chaidir N."/>
            <person name="Claudel C."/>
            <person name="Donnadieu C."/>
            <person name="Faraut T."/>
            <person name="Fievet G."/>
            <person name="Helmstetter N."/>
            <person name="King M."/>
            <person name="Knapp S.J."/>
            <person name="Lai Z."/>
            <person name="Le Paslier M.C."/>
            <person name="Lippi Y."/>
            <person name="Lorenzon L."/>
            <person name="Mandel J.R."/>
            <person name="Marage G."/>
            <person name="Marchand G."/>
            <person name="Marquand E."/>
            <person name="Bret-Mestries E."/>
            <person name="Morien E."/>
            <person name="Nambeesan S."/>
            <person name="Nguyen T."/>
            <person name="Pegot-Espagnet P."/>
            <person name="Pouilly N."/>
            <person name="Raftis F."/>
            <person name="Sallet E."/>
            <person name="Schiex T."/>
            <person name="Thomas J."/>
            <person name="Vandecasteele C."/>
            <person name="Vares D."/>
            <person name="Vear F."/>
            <person name="Vautrin S."/>
            <person name="Crespi M."/>
            <person name="Mangin B."/>
            <person name="Burke J.M."/>
            <person name="Salse J."/>
            <person name="Munos S."/>
            <person name="Vincourt P."/>
            <person name="Rieseberg L.H."/>
            <person name="Langlade N.B."/>
        </authorList>
    </citation>
    <scope>NUCLEOTIDE SEQUENCE [LARGE SCALE GENOMIC DNA]</scope>
    <source>
        <strain evidence="4">cv. SF193</strain>
        <tissue evidence="2">Leaves</tissue>
    </source>
</reference>
<dbReference type="Gramene" id="mRNA:HanXRQr2_Chr11g0469431">
    <property type="protein sequence ID" value="mRNA:HanXRQr2_Chr11g0469431"/>
    <property type="gene ID" value="HanXRQr2_Chr11g0469431"/>
</dbReference>
<evidence type="ECO:0000313" key="4">
    <source>
        <dbReference type="Proteomes" id="UP000215914"/>
    </source>
</evidence>
<gene>
    <name evidence="3" type="ORF">HannXRQ_Chr11g0323851</name>
    <name evidence="2" type="ORF">HanXRQr2_Chr11g0469431</name>
</gene>
<keyword evidence="4" id="KW-1185">Reference proteome</keyword>
<dbReference type="EMBL" id="MNCJ02000326">
    <property type="protein sequence ID" value="KAF5780212.1"/>
    <property type="molecule type" value="Genomic_DNA"/>
</dbReference>
<evidence type="ECO:0000313" key="3">
    <source>
        <dbReference type="EMBL" id="OTG06851.1"/>
    </source>
</evidence>
<dbReference type="AlphaFoldDB" id="A0A251TA67"/>
<feature type="compositionally biased region" description="Basic and acidic residues" evidence="1">
    <location>
        <begin position="1"/>
        <end position="25"/>
    </location>
</feature>
<reference evidence="3" key="2">
    <citation type="submission" date="2017-02" db="EMBL/GenBank/DDBJ databases">
        <title>Sunflower complete genome.</title>
        <authorList>
            <person name="Langlade N."/>
            <person name="Munos S."/>
        </authorList>
    </citation>
    <scope>NUCLEOTIDE SEQUENCE [LARGE SCALE GENOMIC DNA]</scope>
    <source>
        <tissue evidence="3">Leaves</tissue>
    </source>
</reference>
<sequence>MAATAQEKRRERETKSVRDEKEKSETATIRRQRRSRGGSDVWPTMFTVSGFRSLEPRVSDFGSVCDGMSHLKLLCIRM</sequence>
<proteinExistence type="predicted"/>
<evidence type="ECO:0000256" key="1">
    <source>
        <dbReference type="SAM" id="MobiDB-lite"/>
    </source>
</evidence>
<accession>A0A251TA67</accession>
<evidence type="ECO:0000313" key="2">
    <source>
        <dbReference type="EMBL" id="KAF5780212.1"/>
    </source>
</evidence>
<protein>
    <submittedName>
        <fullName evidence="3">Uncharacterized protein</fullName>
    </submittedName>
</protein>